<dbReference type="GO" id="GO:0016020">
    <property type="term" value="C:membrane"/>
    <property type="evidence" value="ECO:0007669"/>
    <property type="project" value="TreeGrafter"/>
</dbReference>
<dbReference type="Proteomes" id="UP000593802">
    <property type="component" value="Chromosome"/>
</dbReference>
<protein>
    <recommendedName>
        <fullName evidence="3">NodB homology domain-containing protein</fullName>
    </recommendedName>
</protein>
<dbReference type="EMBL" id="AP023366">
    <property type="protein sequence ID" value="BCJ88072.1"/>
    <property type="molecule type" value="Genomic_DNA"/>
</dbReference>
<dbReference type="GO" id="GO:0016810">
    <property type="term" value="F:hydrolase activity, acting on carbon-nitrogen (but not peptide) bonds"/>
    <property type="evidence" value="ECO:0007669"/>
    <property type="project" value="InterPro"/>
</dbReference>
<dbReference type="CDD" id="cd10917">
    <property type="entry name" value="CE4_NodB_like_6s_7s"/>
    <property type="match status" value="1"/>
</dbReference>
<sequence>MFYPSFFYPRTVPTVYPVPTYTFYPTPIQYTGIHEVQREDWMRQVAPFKHGPERIEERHPHVKHIDWASMFPTEVILHGPPRKEVALTFDDGPDDVWTPRILDVLAQHDVIREIMALDYKIIFWNVDSLDWAGLTAPQVAANILAHAGPGSIVLLHSAGGRGESLEDTVEALPYVIRTLREEGYKLVTVSDLLNIPAYK</sequence>
<dbReference type="GO" id="GO:0005975">
    <property type="term" value="P:carbohydrate metabolic process"/>
    <property type="evidence" value="ECO:0007669"/>
    <property type="project" value="InterPro"/>
</dbReference>
<organism evidence="4 5">
    <name type="scientific">Effusibacillus dendaii</name>
    <dbReference type="NCBI Taxonomy" id="2743772"/>
    <lineage>
        <taxon>Bacteria</taxon>
        <taxon>Bacillati</taxon>
        <taxon>Bacillota</taxon>
        <taxon>Bacilli</taxon>
        <taxon>Bacillales</taxon>
        <taxon>Alicyclobacillaceae</taxon>
        <taxon>Effusibacillus</taxon>
    </lineage>
</organism>
<evidence type="ECO:0000313" key="4">
    <source>
        <dbReference type="EMBL" id="BCJ88072.1"/>
    </source>
</evidence>
<dbReference type="Pfam" id="PF01522">
    <property type="entry name" value="Polysacc_deac_1"/>
    <property type="match status" value="1"/>
</dbReference>
<evidence type="ECO:0000313" key="5">
    <source>
        <dbReference type="Proteomes" id="UP000593802"/>
    </source>
</evidence>
<keyword evidence="1" id="KW-0479">Metal-binding</keyword>
<dbReference type="InterPro" id="IPR050248">
    <property type="entry name" value="Polysacc_deacetylase_ArnD"/>
</dbReference>
<gene>
    <name evidence="4" type="ORF">skT53_30570</name>
</gene>
<keyword evidence="5" id="KW-1185">Reference proteome</keyword>
<dbReference type="InterPro" id="IPR011330">
    <property type="entry name" value="Glyco_hydro/deAcase_b/a-brl"/>
</dbReference>
<evidence type="ECO:0000259" key="3">
    <source>
        <dbReference type="Pfam" id="PF01522"/>
    </source>
</evidence>
<dbReference type="PANTHER" id="PTHR10587:SF133">
    <property type="entry name" value="CHITIN DEACETYLASE 1-RELATED"/>
    <property type="match status" value="1"/>
</dbReference>
<dbReference type="Gene3D" id="3.20.20.370">
    <property type="entry name" value="Glycoside hydrolase/deacetylase"/>
    <property type="match status" value="2"/>
</dbReference>
<keyword evidence="2" id="KW-0378">Hydrolase</keyword>
<proteinExistence type="predicted"/>
<evidence type="ECO:0000256" key="2">
    <source>
        <dbReference type="ARBA" id="ARBA00022801"/>
    </source>
</evidence>
<dbReference type="AlphaFoldDB" id="A0A7I8DFI6"/>
<dbReference type="GO" id="GO:0046872">
    <property type="term" value="F:metal ion binding"/>
    <property type="evidence" value="ECO:0007669"/>
    <property type="project" value="UniProtKB-KW"/>
</dbReference>
<accession>A0A7I8DFI6</accession>
<dbReference type="SUPFAM" id="SSF88713">
    <property type="entry name" value="Glycoside hydrolase/deacetylase"/>
    <property type="match status" value="1"/>
</dbReference>
<dbReference type="InterPro" id="IPR002509">
    <property type="entry name" value="NODB_dom"/>
</dbReference>
<dbReference type="KEGG" id="eff:skT53_30570"/>
<name>A0A7I8DFI6_9BACL</name>
<reference evidence="4 5" key="1">
    <citation type="submission" date="2020-08" db="EMBL/GenBank/DDBJ databases">
        <title>Complete Genome Sequence of Effusibacillus dendaii Strain skT53, Isolated from Farmland soil.</title>
        <authorList>
            <person name="Konishi T."/>
            <person name="Kawasaki H."/>
        </authorList>
    </citation>
    <scope>NUCLEOTIDE SEQUENCE [LARGE SCALE GENOMIC DNA]</scope>
    <source>
        <strain evidence="5">skT53</strain>
    </source>
</reference>
<evidence type="ECO:0000256" key="1">
    <source>
        <dbReference type="ARBA" id="ARBA00022723"/>
    </source>
</evidence>
<feature type="domain" description="NodB homology" evidence="3">
    <location>
        <begin position="80"/>
        <end position="110"/>
    </location>
</feature>
<dbReference type="PANTHER" id="PTHR10587">
    <property type="entry name" value="GLYCOSYL TRANSFERASE-RELATED"/>
    <property type="match status" value="1"/>
</dbReference>